<sequence length="231" mass="27449">MNVAESNINRIDMDLNKQIIFAVRKRPCLNNSRNISERNLAWKQLAEELKIDETLLKIRWNLLLKRYQADEFCKYGQFMRFVDRNELQQTFKWPEFEITEDDVGEWRCNKEENNFLEVEDLESSLEDAHKMKLIQRGAEKNDKLIQGCDESVACLKNPNGKEYAEIGEWQESREDKDWRNNPKDDNNKSENSSFERCEDVIFGELVSAMLKRMDGDKKRNIKKEIMNLLLT</sequence>
<dbReference type="VEuPathDB" id="VectorBase:MDOMA2_013415"/>
<accession>A0A9J7CS28</accession>
<keyword evidence="2" id="KW-1185">Reference proteome</keyword>
<gene>
    <name evidence="3" type="primary">LOC101889694</name>
</gene>
<dbReference type="GeneID" id="101889694"/>
<evidence type="ECO:0000256" key="1">
    <source>
        <dbReference type="SAM" id="MobiDB-lite"/>
    </source>
</evidence>
<organism evidence="2 3">
    <name type="scientific">Musca domestica</name>
    <name type="common">House fly</name>
    <dbReference type="NCBI Taxonomy" id="7370"/>
    <lineage>
        <taxon>Eukaryota</taxon>
        <taxon>Metazoa</taxon>
        <taxon>Ecdysozoa</taxon>
        <taxon>Arthropoda</taxon>
        <taxon>Hexapoda</taxon>
        <taxon>Insecta</taxon>
        <taxon>Pterygota</taxon>
        <taxon>Neoptera</taxon>
        <taxon>Endopterygota</taxon>
        <taxon>Diptera</taxon>
        <taxon>Brachycera</taxon>
        <taxon>Muscomorpha</taxon>
        <taxon>Muscoidea</taxon>
        <taxon>Muscidae</taxon>
        <taxon>Musca</taxon>
    </lineage>
</organism>
<dbReference type="AlphaFoldDB" id="A0A9J7CS28"/>
<dbReference type="RefSeq" id="XP_005182754.3">
    <property type="nucleotide sequence ID" value="XM_005182697.4"/>
</dbReference>
<proteinExistence type="predicted"/>
<evidence type="ECO:0000313" key="3">
    <source>
        <dbReference type="RefSeq" id="XP_005182754.3"/>
    </source>
</evidence>
<feature type="region of interest" description="Disordered" evidence="1">
    <location>
        <begin position="165"/>
        <end position="192"/>
    </location>
</feature>
<protein>
    <submittedName>
        <fullName evidence="3">Uncharacterized protein LOC101889694 isoform X1</fullName>
    </submittedName>
</protein>
<dbReference type="OrthoDB" id="8038273at2759"/>
<name>A0A9J7CS28_MUSDO</name>
<feature type="compositionally biased region" description="Basic and acidic residues" evidence="1">
    <location>
        <begin position="170"/>
        <end position="192"/>
    </location>
</feature>
<evidence type="ECO:0000313" key="2">
    <source>
        <dbReference type="Proteomes" id="UP001652621"/>
    </source>
</evidence>
<dbReference type="Proteomes" id="UP001652621">
    <property type="component" value="Unplaced"/>
</dbReference>
<reference evidence="3" key="1">
    <citation type="submission" date="2025-08" db="UniProtKB">
        <authorList>
            <consortium name="RefSeq"/>
        </authorList>
    </citation>
    <scope>IDENTIFICATION</scope>
    <source>
        <strain evidence="3">Aabys</strain>
        <tissue evidence="3">Whole body</tissue>
    </source>
</reference>
<dbReference type="KEGG" id="mde:101889694"/>